<dbReference type="Pfam" id="PF03772">
    <property type="entry name" value="Competence"/>
    <property type="match status" value="1"/>
</dbReference>
<gene>
    <name evidence="8" type="ORF">A2892_00900</name>
</gene>
<accession>A0A1F8B719</accession>
<feature type="domain" description="ComEC/Rec2-related protein" evidence="7">
    <location>
        <begin position="134"/>
        <end position="363"/>
    </location>
</feature>
<feature type="transmembrane region" description="Helical" evidence="6">
    <location>
        <begin position="343"/>
        <end position="362"/>
    </location>
</feature>
<feature type="transmembrane region" description="Helical" evidence="6">
    <location>
        <begin position="157"/>
        <end position="180"/>
    </location>
</feature>
<evidence type="ECO:0000259" key="7">
    <source>
        <dbReference type="Pfam" id="PF03772"/>
    </source>
</evidence>
<keyword evidence="5 6" id="KW-0472">Membrane</keyword>
<feature type="transmembrane region" description="Helical" evidence="6">
    <location>
        <begin position="227"/>
        <end position="244"/>
    </location>
</feature>
<dbReference type="PANTHER" id="PTHR30619">
    <property type="entry name" value="DNA INTERNALIZATION/COMPETENCE PROTEIN COMEC/REC2"/>
    <property type="match status" value="1"/>
</dbReference>
<sequence length="364" mass="40383">MRNWIILLVLLALRIFFFYQTRPSFPDGTKLRVSSKVTSEPIRYPSSQYIKVSGFFLYLPLYPEIFYGDFIMVEGEVENGVGKRGGLKMSTLKKVRLIELKQNQGFLYSLRKNLNNIYYLSLPEPHASLVAGVTLGSKATIPKDFWQSLRASGTTHVVVASGMNVALVAKFLIGLLLIFLPRRKALPLALIGVWGYSVMAGFDAPIIRASIMASLAFTAQALGRLNFAWRALILSALIMLFIKPEWIGDIGFILSFVATASLILFEAKIHKKIGFIPGIFRESFSTSLAAQIGVAPIIFFSFGQFNILSPIINALVLWTIMPITVIGMIGGLVGVLVRPLGQIVLYLTYPLTSWFITLISLFST</sequence>
<keyword evidence="3 6" id="KW-0812">Transmembrane</keyword>
<dbReference type="InterPro" id="IPR004477">
    <property type="entry name" value="ComEC_N"/>
</dbReference>
<dbReference type="GO" id="GO:0005886">
    <property type="term" value="C:plasma membrane"/>
    <property type="evidence" value="ECO:0007669"/>
    <property type="project" value="UniProtKB-SubCell"/>
</dbReference>
<dbReference type="NCBIfam" id="TIGR00360">
    <property type="entry name" value="ComEC_N-term"/>
    <property type="match status" value="1"/>
</dbReference>
<feature type="transmembrane region" description="Helical" evidence="6">
    <location>
        <begin position="315"/>
        <end position="336"/>
    </location>
</feature>
<comment type="subcellular location">
    <subcellularLocation>
        <location evidence="1">Cell membrane</location>
        <topology evidence="1">Multi-pass membrane protein</topology>
    </subcellularLocation>
</comment>
<dbReference type="InterPro" id="IPR052159">
    <property type="entry name" value="Competence_DNA_uptake"/>
</dbReference>
<keyword evidence="2" id="KW-1003">Cell membrane</keyword>
<comment type="caution">
    <text evidence="8">The sequence shown here is derived from an EMBL/GenBank/DDBJ whole genome shotgun (WGS) entry which is preliminary data.</text>
</comment>
<evidence type="ECO:0000256" key="6">
    <source>
        <dbReference type="SAM" id="Phobius"/>
    </source>
</evidence>
<proteinExistence type="predicted"/>
<keyword evidence="4 6" id="KW-1133">Transmembrane helix</keyword>
<evidence type="ECO:0000256" key="5">
    <source>
        <dbReference type="ARBA" id="ARBA00023136"/>
    </source>
</evidence>
<evidence type="ECO:0000313" key="9">
    <source>
        <dbReference type="Proteomes" id="UP000176404"/>
    </source>
</evidence>
<dbReference type="AlphaFoldDB" id="A0A1F8B719"/>
<evidence type="ECO:0000256" key="4">
    <source>
        <dbReference type="ARBA" id="ARBA00022989"/>
    </source>
</evidence>
<feature type="transmembrane region" description="Helical" evidence="6">
    <location>
        <begin position="186"/>
        <end position="206"/>
    </location>
</feature>
<reference evidence="8 9" key="1">
    <citation type="journal article" date="2016" name="Nat. Commun.">
        <title>Thousands of microbial genomes shed light on interconnected biogeochemical processes in an aquifer system.</title>
        <authorList>
            <person name="Anantharaman K."/>
            <person name="Brown C.T."/>
            <person name="Hug L.A."/>
            <person name="Sharon I."/>
            <person name="Castelle C.J."/>
            <person name="Probst A.J."/>
            <person name="Thomas B.C."/>
            <person name="Singh A."/>
            <person name="Wilkins M.J."/>
            <person name="Karaoz U."/>
            <person name="Brodie E.L."/>
            <person name="Williams K.H."/>
            <person name="Hubbard S.S."/>
            <person name="Banfield J.F."/>
        </authorList>
    </citation>
    <scope>NUCLEOTIDE SEQUENCE [LARGE SCALE GENOMIC DNA]</scope>
</reference>
<feature type="transmembrane region" description="Helical" evidence="6">
    <location>
        <begin position="250"/>
        <end position="267"/>
    </location>
</feature>
<protein>
    <recommendedName>
        <fullName evidence="7">ComEC/Rec2-related protein domain-containing protein</fullName>
    </recommendedName>
</protein>
<organism evidence="8 9">
    <name type="scientific">Candidatus Woesebacteria bacterium RIFCSPLOWO2_01_FULL_39_10b</name>
    <dbReference type="NCBI Taxonomy" id="1802517"/>
    <lineage>
        <taxon>Bacteria</taxon>
        <taxon>Candidatus Woeseibacteriota</taxon>
    </lineage>
</organism>
<evidence type="ECO:0000256" key="2">
    <source>
        <dbReference type="ARBA" id="ARBA00022475"/>
    </source>
</evidence>
<name>A0A1F8B719_9BACT</name>
<dbReference type="PANTHER" id="PTHR30619:SF7">
    <property type="entry name" value="BETA-LACTAMASE DOMAIN PROTEIN"/>
    <property type="match status" value="1"/>
</dbReference>
<dbReference type="STRING" id="1802517.A2892_00900"/>
<dbReference type="EMBL" id="MGHD01000013">
    <property type="protein sequence ID" value="OGM59832.1"/>
    <property type="molecule type" value="Genomic_DNA"/>
</dbReference>
<evidence type="ECO:0000313" key="8">
    <source>
        <dbReference type="EMBL" id="OGM59832.1"/>
    </source>
</evidence>
<dbReference type="Proteomes" id="UP000176404">
    <property type="component" value="Unassembled WGS sequence"/>
</dbReference>
<evidence type="ECO:0000256" key="3">
    <source>
        <dbReference type="ARBA" id="ARBA00022692"/>
    </source>
</evidence>
<evidence type="ECO:0000256" key="1">
    <source>
        <dbReference type="ARBA" id="ARBA00004651"/>
    </source>
</evidence>
<feature type="transmembrane region" description="Helical" evidence="6">
    <location>
        <begin position="288"/>
        <end position="309"/>
    </location>
</feature>